<feature type="active site" description="Proton acceptor" evidence="14">
    <location>
        <position position="476"/>
    </location>
</feature>
<dbReference type="GO" id="GO:0051539">
    <property type="term" value="F:4 iron, 4 sulfur cluster binding"/>
    <property type="evidence" value="ECO:0007669"/>
    <property type="project" value="UniProtKB-UniRule"/>
</dbReference>
<dbReference type="Proteomes" id="UP000287853">
    <property type="component" value="Unassembled WGS sequence"/>
</dbReference>
<feature type="binding site" evidence="13">
    <location>
        <position position="211"/>
    </location>
    <ligand>
        <name>[4Fe-4S] cluster</name>
        <dbReference type="ChEBI" id="CHEBI:49883"/>
    </ligand>
</feature>
<dbReference type="NCBIfam" id="TIGR00633">
    <property type="entry name" value="xth"/>
    <property type="match status" value="1"/>
</dbReference>
<dbReference type="GO" id="GO:0006289">
    <property type="term" value="P:nucleotide-excision repair"/>
    <property type="evidence" value="ECO:0007669"/>
    <property type="project" value="TreeGrafter"/>
</dbReference>
<feature type="binding site" evidence="13">
    <location>
        <position position="202"/>
    </location>
    <ligand>
        <name>[4Fe-4S] cluster</name>
        <dbReference type="ChEBI" id="CHEBI:49883"/>
    </ligand>
</feature>
<evidence type="ECO:0000256" key="2">
    <source>
        <dbReference type="ARBA" id="ARBA00008343"/>
    </source>
</evidence>
<evidence type="ECO:0000256" key="10">
    <source>
        <dbReference type="ARBA" id="ARBA00023204"/>
    </source>
</evidence>
<keyword evidence="7 15" id="KW-0460">Magnesium</keyword>
<comment type="similarity">
    <text evidence="2 13">Belongs to the Nth/MutY family.</text>
</comment>
<dbReference type="PROSITE" id="PS01155">
    <property type="entry name" value="ENDONUCLEASE_III_2"/>
    <property type="match status" value="1"/>
</dbReference>
<feature type="binding site" evidence="15">
    <location>
        <position position="381"/>
    </location>
    <ligand>
        <name>Mg(2+)</name>
        <dbReference type="ChEBI" id="CHEBI:18420"/>
        <label>1</label>
    </ligand>
</feature>
<keyword evidence="12 13" id="KW-0326">Glycosidase</keyword>
<evidence type="ECO:0000313" key="18">
    <source>
        <dbReference type="EMBL" id="RWX45376.1"/>
    </source>
</evidence>
<keyword evidence="8 13" id="KW-0408">Iron</keyword>
<evidence type="ECO:0000313" key="19">
    <source>
        <dbReference type="Proteomes" id="UP000287853"/>
    </source>
</evidence>
<comment type="catalytic activity">
    <reaction evidence="13">
        <text>2'-deoxyribonucleotide-(2'-deoxyribose 5'-phosphate)-2'-deoxyribonucleotide-DNA = a 3'-end 2'-deoxyribonucleotide-(2,3-dehydro-2,3-deoxyribose 5'-phosphate)-DNA + a 5'-end 5'-phospho-2'-deoxyribonucleoside-DNA + H(+)</text>
        <dbReference type="Rhea" id="RHEA:66592"/>
        <dbReference type="Rhea" id="RHEA-COMP:13180"/>
        <dbReference type="Rhea" id="RHEA-COMP:16897"/>
        <dbReference type="Rhea" id="RHEA-COMP:17067"/>
        <dbReference type="ChEBI" id="CHEBI:15378"/>
        <dbReference type="ChEBI" id="CHEBI:136412"/>
        <dbReference type="ChEBI" id="CHEBI:157695"/>
        <dbReference type="ChEBI" id="CHEBI:167181"/>
        <dbReference type="EC" id="4.2.99.18"/>
    </reaction>
</comment>
<comment type="similarity">
    <text evidence="1">Belongs to the DNA repair enzymes AP/ExoA family.</text>
</comment>
<feature type="binding site" evidence="13">
    <location>
        <position position="205"/>
    </location>
    <ligand>
        <name>[4Fe-4S] cluster</name>
        <dbReference type="ChEBI" id="CHEBI:49883"/>
    </ligand>
</feature>
<dbReference type="PANTHER" id="PTHR43286:SF1">
    <property type="entry name" value="ENDONUCLEASE III-LIKE PROTEIN 1"/>
    <property type="match status" value="1"/>
</dbReference>
<dbReference type="SUPFAM" id="SSF56219">
    <property type="entry name" value="DNase I-like"/>
    <property type="match status" value="1"/>
</dbReference>
<keyword evidence="19" id="KW-1185">Reference proteome</keyword>
<dbReference type="EC" id="4.2.99.18" evidence="13"/>
<keyword evidence="13" id="KW-0238">DNA-binding</keyword>
<dbReference type="InterPro" id="IPR003265">
    <property type="entry name" value="HhH-GPD_domain"/>
</dbReference>
<evidence type="ECO:0000256" key="16">
    <source>
        <dbReference type="PIRSR" id="PIRSR604808-3"/>
    </source>
</evidence>
<feature type="binding site" evidence="15">
    <location>
        <position position="239"/>
    </location>
    <ligand>
        <name>Mg(2+)</name>
        <dbReference type="ChEBI" id="CHEBI:18420"/>
        <label>1</label>
    </ligand>
</feature>
<keyword evidence="5 13" id="KW-0227">DNA damage</keyword>
<dbReference type="AlphaFoldDB" id="A0A444IX11"/>
<dbReference type="InterPro" id="IPR005135">
    <property type="entry name" value="Endo/exonuclease/phosphatase"/>
</dbReference>
<evidence type="ECO:0000256" key="6">
    <source>
        <dbReference type="ARBA" id="ARBA00022801"/>
    </source>
</evidence>
<organism evidence="18 19">
    <name type="scientific">Candidatus Electrothrix aarhusensis</name>
    <dbReference type="NCBI Taxonomy" id="1859131"/>
    <lineage>
        <taxon>Bacteria</taxon>
        <taxon>Pseudomonadati</taxon>
        <taxon>Thermodesulfobacteriota</taxon>
        <taxon>Desulfobulbia</taxon>
        <taxon>Desulfobulbales</taxon>
        <taxon>Desulfobulbaceae</taxon>
        <taxon>Candidatus Electrothrix</taxon>
    </lineage>
</organism>
<feature type="binding site" evidence="15">
    <location>
        <position position="267"/>
    </location>
    <ligand>
        <name>Mg(2+)</name>
        <dbReference type="ChEBI" id="CHEBI:18420"/>
        <label>1</label>
    </ligand>
</feature>
<evidence type="ECO:0000256" key="11">
    <source>
        <dbReference type="ARBA" id="ARBA00023239"/>
    </source>
</evidence>
<feature type="site" description="Interaction with DNA substrate" evidence="16">
    <location>
        <position position="476"/>
    </location>
</feature>
<dbReference type="PROSITE" id="PS00726">
    <property type="entry name" value="AP_NUCLEASE_F1_1"/>
    <property type="match status" value="1"/>
</dbReference>
<dbReference type="FunFam" id="3.60.10.10:FF:000026">
    <property type="entry name" value="Exodeoxyribonuclease III"/>
    <property type="match status" value="1"/>
</dbReference>
<sequence length="484" mass="55099">MKRELFPIESVVNKLEQEVVDYAVPVVDLIAVQTKDPLKVLLATILSARTKDEVTAAAARRLFSKADSLEALECLSLEELEKTIYPVGFFRNKAKYLAALPAVLKREFSGQVPDTVEELVKLPGVGRKTANLVVAVAFNKPAICVDTHVHRIMNFWGYVETTTPLQTEMALRAKLPENYWIKINSLLVAFGQGTCKSRAPHCDRCVIAEDCPQIGVTPRKTVEEKRKNSSSVQKFISWNVNGLRAILKKGFLDILHELDADIFALQEIKAMPDQLPDEVKNIPGYTAYWYPAQKKGYSGTAVFTRKTPKDVMYGLGKEEFDREGRVLTLEFDDFYFITAYFPNSQHGLKRLQYKQDFNKEILHYMDQLAQKKSVVLCGDLNVAHKEIDLANPKANWKNPGFCPEERAWMDEVIKAGYIDTFRLFNQEPEQYTWWSYRFHARAKNIGWRIDYFVVDPASCDRVGSAAIHDDVLGSDHCPISIEFI</sequence>
<dbReference type="GO" id="GO:0003677">
    <property type="term" value="F:DNA binding"/>
    <property type="evidence" value="ECO:0007669"/>
    <property type="project" value="UniProtKB-UniRule"/>
</dbReference>
<dbReference type="InterPro" id="IPR020847">
    <property type="entry name" value="AP_endonuclease_F1_BS"/>
</dbReference>
<gene>
    <name evidence="13" type="primary">nth</name>
    <name evidence="18" type="ORF">H206_00958</name>
</gene>
<dbReference type="Pfam" id="PF00730">
    <property type="entry name" value="HhH-GPD"/>
    <property type="match status" value="1"/>
</dbReference>
<dbReference type="CDD" id="cd00056">
    <property type="entry name" value="ENDO3c"/>
    <property type="match status" value="1"/>
</dbReference>
<dbReference type="GO" id="GO:0006285">
    <property type="term" value="P:base-excision repair, AP site formation"/>
    <property type="evidence" value="ECO:0007669"/>
    <property type="project" value="TreeGrafter"/>
</dbReference>
<proteinExistence type="inferred from homology"/>
<dbReference type="HAMAP" id="MF_00942">
    <property type="entry name" value="Nth"/>
    <property type="match status" value="1"/>
</dbReference>
<evidence type="ECO:0000256" key="7">
    <source>
        <dbReference type="ARBA" id="ARBA00022842"/>
    </source>
</evidence>
<evidence type="ECO:0000256" key="14">
    <source>
        <dbReference type="PIRSR" id="PIRSR604808-1"/>
    </source>
</evidence>
<keyword evidence="10 13" id="KW-0234">DNA repair</keyword>
<comment type="caution">
    <text evidence="18">The sequence shown here is derived from an EMBL/GenBank/DDBJ whole genome shotgun (WGS) entry which is preliminary data.</text>
</comment>
<dbReference type="Pfam" id="PF03372">
    <property type="entry name" value="Exo_endo_phos"/>
    <property type="match status" value="1"/>
</dbReference>
<dbReference type="EMBL" id="MTKO01000079">
    <property type="protein sequence ID" value="RWX45376.1"/>
    <property type="molecule type" value="Genomic_DNA"/>
</dbReference>
<evidence type="ECO:0000256" key="12">
    <source>
        <dbReference type="ARBA" id="ARBA00023295"/>
    </source>
</evidence>
<keyword evidence="6 13" id="KW-0378">Hydrolase</keyword>
<dbReference type="PROSITE" id="PS51435">
    <property type="entry name" value="AP_NUCLEASE_F1_4"/>
    <property type="match status" value="1"/>
</dbReference>
<dbReference type="SMART" id="SM00478">
    <property type="entry name" value="ENDO3c"/>
    <property type="match status" value="1"/>
</dbReference>
<dbReference type="NCBIfam" id="TIGR00195">
    <property type="entry name" value="exoDNase_III"/>
    <property type="match status" value="1"/>
</dbReference>
<evidence type="ECO:0000256" key="9">
    <source>
        <dbReference type="ARBA" id="ARBA00023014"/>
    </source>
</evidence>
<keyword evidence="9 13" id="KW-0411">Iron-sulfur</keyword>
<feature type="site" description="Transition state stabilizer" evidence="16">
    <location>
        <position position="381"/>
    </location>
</feature>
<keyword evidence="11 13" id="KW-0456">Lyase</keyword>
<dbReference type="InterPro" id="IPR023170">
    <property type="entry name" value="HhH_base_excis_C"/>
</dbReference>
<comment type="cofactor">
    <cofactor evidence="13">
        <name>[4Fe-4S] cluster</name>
        <dbReference type="ChEBI" id="CHEBI:49883"/>
    </cofactor>
    <text evidence="13">Binds 1 [4Fe-4S] cluster.</text>
</comment>
<dbReference type="SUPFAM" id="SSF48150">
    <property type="entry name" value="DNA-glycosylase"/>
    <property type="match status" value="1"/>
</dbReference>
<evidence type="ECO:0000256" key="15">
    <source>
        <dbReference type="PIRSR" id="PIRSR604808-2"/>
    </source>
</evidence>
<feature type="binding site" evidence="15">
    <location>
        <position position="475"/>
    </location>
    <ligand>
        <name>Mg(2+)</name>
        <dbReference type="ChEBI" id="CHEBI:18420"/>
        <label>1</label>
    </ligand>
</feature>
<evidence type="ECO:0000256" key="8">
    <source>
        <dbReference type="ARBA" id="ARBA00023004"/>
    </source>
</evidence>
<dbReference type="InterPro" id="IPR000445">
    <property type="entry name" value="HhH_motif"/>
</dbReference>
<dbReference type="Pfam" id="PF00633">
    <property type="entry name" value="HHH"/>
    <property type="match status" value="1"/>
</dbReference>
<comment type="cofactor">
    <cofactor evidence="15">
        <name>Mg(2+)</name>
        <dbReference type="ChEBI" id="CHEBI:18420"/>
    </cofactor>
    <cofactor evidence="15">
        <name>Mn(2+)</name>
        <dbReference type="ChEBI" id="CHEBI:29035"/>
    </cofactor>
    <text evidence="15">Probably binds two magnesium or manganese ions per subunit.</text>
</comment>
<evidence type="ECO:0000256" key="1">
    <source>
        <dbReference type="ARBA" id="ARBA00007092"/>
    </source>
</evidence>
<dbReference type="Gene3D" id="3.60.10.10">
    <property type="entry name" value="Endonuclease/exonuclease/phosphatase"/>
    <property type="match status" value="1"/>
</dbReference>
<dbReference type="InterPro" id="IPR004036">
    <property type="entry name" value="Endonuclease-III-like_CS2"/>
</dbReference>
<keyword evidence="15" id="KW-0464">Manganese</keyword>
<feature type="active site" evidence="14">
    <location>
        <position position="340"/>
    </location>
</feature>
<feature type="active site" description="Proton donor/acceptor" evidence="14">
    <location>
        <position position="379"/>
    </location>
</feature>
<dbReference type="InterPro" id="IPR036691">
    <property type="entry name" value="Endo/exonu/phosph_ase_sf"/>
</dbReference>
<evidence type="ECO:0000259" key="17">
    <source>
        <dbReference type="SMART" id="SM00478"/>
    </source>
</evidence>
<evidence type="ECO:0000256" key="3">
    <source>
        <dbReference type="ARBA" id="ARBA00022485"/>
    </source>
</evidence>
<dbReference type="GO" id="GO:0000703">
    <property type="term" value="F:oxidized pyrimidine nucleobase lesion DNA N-glycosylase activity"/>
    <property type="evidence" value="ECO:0007669"/>
    <property type="project" value="TreeGrafter"/>
</dbReference>
<feature type="domain" description="HhH-GPD" evidence="17">
    <location>
        <begin position="46"/>
        <end position="193"/>
    </location>
</feature>
<protein>
    <recommendedName>
        <fullName evidence="13">Endonuclease III</fullName>
        <ecNumber evidence="13">4.2.99.18</ecNumber>
    </recommendedName>
    <alternativeName>
        <fullName evidence="13">DNA-(apurinic or apyrimidinic site) lyase</fullName>
    </alternativeName>
</protein>
<keyword evidence="3 13" id="KW-0004">4Fe-4S</keyword>
<keyword evidence="4 13" id="KW-0479">Metal-binding</keyword>
<dbReference type="Gene3D" id="1.10.1670.10">
    <property type="entry name" value="Helix-hairpin-Helix base-excision DNA repair enzymes (C-terminal)"/>
    <property type="match status" value="1"/>
</dbReference>
<evidence type="ECO:0000256" key="13">
    <source>
        <dbReference type="HAMAP-Rule" id="MF_00942"/>
    </source>
</evidence>
<dbReference type="InterPro" id="IPR004808">
    <property type="entry name" value="AP_endonuc_1"/>
</dbReference>
<evidence type="ECO:0000256" key="5">
    <source>
        <dbReference type="ARBA" id="ARBA00022763"/>
    </source>
</evidence>
<feature type="site" description="Important for catalytic activity" evidence="16">
    <location>
        <position position="450"/>
    </location>
</feature>
<dbReference type="InterPro" id="IPR011257">
    <property type="entry name" value="DNA_glycosylase"/>
</dbReference>
<feature type="binding site" evidence="13">
    <location>
        <position position="195"/>
    </location>
    <ligand>
        <name>[4Fe-4S] cluster</name>
        <dbReference type="ChEBI" id="CHEBI:49883"/>
    </ligand>
</feature>
<feature type="binding site" evidence="15">
    <location>
        <position position="476"/>
    </location>
    <ligand>
        <name>Mg(2+)</name>
        <dbReference type="ChEBI" id="CHEBI:18420"/>
        <label>1</label>
    </ligand>
</feature>
<dbReference type="FunFam" id="1.10.340.30:FF:000001">
    <property type="entry name" value="Endonuclease III"/>
    <property type="match status" value="1"/>
</dbReference>
<dbReference type="GO" id="GO:0046872">
    <property type="term" value="F:metal ion binding"/>
    <property type="evidence" value="ECO:0007669"/>
    <property type="project" value="UniProtKB-KW"/>
</dbReference>
<name>A0A444IX11_9BACT</name>
<dbReference type="InterPro" id="IPR005759">
    <property type="entry name" value="Nth"/>
</dbReference>
<reference evidence="18 19" key="1">
    <citation type="submission" date="2017-01" db="EMBL/GenBank/DDBJ databases">
        <title>The cable genome- insights into the physiology and evolution of filamentous bacteria capable of sulfide oxidation via long distance electron transfer.</title>
        <authorList>
            <person name="Schreiber L."/>
            <person name="Bjerg J.T."/>
            <person name="Boggild A."/>
            <person name="Van De Vossenberg J."/>
            <person name="Meysman F."/>
            <person name="Nielsen L.P."/>
            <person name="Schramm A."/>
            <person name="Kjeldsen K.U."/>
        </authorList>
    </citation>
    <scope>NUCLEOTIDE SEQUENCE [LARGE SCALE GENOMIC DNA]</scope>
    <source>
        <strain evidence="18">MCF</strain>
    </source>
</reference>
<dbReference type="Gene3D" id="1.10.340.30">
    <property type="entry name" value="Hypothetical protein, domain 2"/>
    <property type="match status" value="1"/>
</dbReference>
<evidence type="ECO:0000256" key="4">
    <source>
        <dbReference type="ARBA" id="ARBA00022723"/>
    </source>
</evidence>
<comment type="function">
    <text evidence="13">DNA repair enzyme that has both DNA N-glycosylase activity and AP-lyase activity. The DNA N-glycosylase activity releases various damaged pyrimidines from DNA by cleaving the N-glycosidic bond, leaving an AP (apurinic/apyrimidinic) site. The AP-lyase activity cleaves the phosphodiester bond 3' to the AP site by a beta-elimination, leaving a 3'-terminal unsaturated sugar and a product with a terminal 5'-phosphate.</text>
</comment>
<feature type="binding site" evidence="15">
    <location>
        <position position="379"/>
    </location>
    <ligand>
        <name>Mg(2+)</name>
        <dbReference type="ChEBI" id="CHEBI:18420"/>
        <label>1</label>
    </ligand>
</feature>
<accession>A0A444IX11</accession>
<dbReference type="PANTHER" id="PTHR43286">
    <property type="entry name" value="ENDONUCLEASE III-LIKE PROTEIN 1"/>
    <property type="match status" value="1"/>
</dbReference>
<dbReference type="GO" id="GO:0140078">
    <property type="term" value="F:class I DNA-(apurinic or apyrimidinic site) endonuclease activity"/>
    <property type="evidence" value="ECO:0007669"/>
    <property type="project" value="UniProtKB-EC"/>
</dbReference>